<proteinExistence type="predicted"/>
<evidence type="ECO:0000313" key="3">
    <source>
        <dbReference type="EMBL" id="GAA6269322.1"/>
    </source>
</evidence>
<reference evidence="3 4" key="1">
    <citation type="submission" date="2024-04" db="EMBL/GenBank/DDBJ databases">
        <title>Defined microbial consortia suppress multidrug-resistant proinflammatory Enterobacteriaceae via ecological control.</title>
        <authorList>
            <person name="Furuichi M."/>
            <person name="Kawaguchi T."/>
            <person name="Pust M."/>
            <person name="Yasuma K."/>
            <person name="Plichta D."/>
            <person name="Hasegawa N."/>
            <person name="Ohya T."/>
            <person name="Bhattarai S."/>
            <person name="Sasajima S."/>
            <person name="Aoto Y."/>
            <person name="Tuganbaev T."/>
            <person name="Yaginuma M."/>
            <person name="Ueda M."/>
            <person name="Okahashi N."/>
            <person name="Amafuji K."/>
            <person name="Kiridooshi Y."/>
            <person name="Sugita K."/>
            <person name="Strazar M."/>
            <person name="Skelly A."/>
            <person name="Suda W."/>
            <person name="Hattori M."/>
            <person name="Nakamoto N."/>
            <person name="Caballero S."/>
            <person name="Norman J."/>
            <person name="Olle B."/>
            <person name="Tanoue T."/>
            <person name="Arita M."/>
            <person name="Bucci V."/>
            <person name="Atarashi K."/>
            <person name="Xavier R."/>
            <person name="Honda K."/>
        </authorList>
    </citation>
    <scope>NUCLEOTIDE SEQUENCE [LARGE SCALE GENOMIC DNA]</scope>
    <source>
        <strain evidence="4">f13</strain>
    </source>
</reference>
<gene>
    <name evidence="3" type="ORF">F130042H8_23820</name>
</gene>
<keyword evidence="2" id="KW-1133">Transmembrane helix</keyword>
<evidence type="ECO:0000256" key="2">
    <source>
        <dbReference type="SAM" id="Phobius"/>
    </source>
</evidence>
<feature type="transmembrane region" description="Helical" evidence="2">
    <location>
        <begin position="7"/>
        <end position="25"/>
    </location>
</feature>
<name>A0ABQ0AZ67_9FIRM</name>
<comment type="caution">
    <text evidence="3">The sequence shown here is derived from an EMBL/GenBank/DDBJ whole genome shotgun (WGS) entry which is preliminary data.</text>
</comment>
<dbReference type="EMBL" id="BAABXL010000001">
    <property type="protein sequence ID" value="GAA6269322.1"/>
    <property type="molecule type" value="Genomic_DNA"/>
</dbReference>
<accession>A0ABQ0AZ67</accession>
<protein>
    <submittedName>
        <fullName evidence="3">Uncharacterized protein</fullName>
    </submittedName>
</protein>
<keyword evidence="4" id="KW-1185">Reference proteome</keyword>
<feature type="region of interest" description="Disordered" evidence="1">
    <location>
        <begin position="61"/>
        <end position="81"/>
    </location>
</feature>
<keyword evidence="2" id="KW-0472">Membrane</keyword>
<dbReference type="Proteomes" id="UP001600894">
    <property type="component" value="Unassembled WGS sequence"/>
</dbReference>
<feature type="compositionally biased region" description="Basic residues" evidence="1">
    <location>
        <begin position="61"/>
        <end position="71"/>
    </location>
</feature>
<evidence type="ECO:0000313" key="4">
    <source>
        <dbReference type="Proteomes" id="UP001600894"/>
    </source>
</evidence>
<dbReference type="RefSeq" id="WP_390470057.1">
    <property type="nucleotide sequence ID" value="NZ_BAABXL010000001.1"/>
</dbReference>
<organism evidence="3 4">
    <name type="scientific">Enterocloster alcoholdehydrogenati</name>
    <dbReference type="NCBI Taxonomy" id="2547410"/>
    <lineage>
        <taxon>Bacteria</taxon>
        <taxon>Bacillati</taxon>
        <taxon>Bacillota</taxon>
        <taxon>Clostridia</taxon>
        <taxon>Lachnospirales</taxon>
        <taxon>Lachnospiraceae</taxon>
        <taxon>Enterocloster</taxon>
    </lineage>
</organism>
<keyword evidence="2" id="KW-0812">Transmembrane</keyword>
<evidence type="ECO:0000256" key="1">
    <source>
        <dbReference type="SAM" id="MobiDB-lite"/>
    </source>
</evidence>
<feature type="transmembrane region" description="Helical" evidence="2">
    <location>
        <begin position="31"/>
        <end position="54"/>
    </location>
</feature>
<sequence length="270" mass="30315">MKHDKTLWGSISLLTGAVIAVLALTRGTLQIWLLSVTFTLWALWVTAFLLHPILQKDRRRRQRAQQAKKRHAEGITSPTPFQVPELTGNPAELLLRHVNHRISSYLRSVYPDARWEWCEKNPEQLVLQGGVGRIRIFGVADFDHADISLDQNANIRCDMVKIVPLASAGANGNNGEHTPPNQQPVDPQIWYEVQGRKVLETLVADLNSRGHNHLTLHEDGDICILEDKEEIAKEHLSGFPEKVHWPRLVQVLESNGLAAAITASGIQVSW</sequence>